<comment type="caution">
    <text evidence="2">The sequence shown here is derived from an EMBL/GenBank/DDBJ whole genome shotgun (WGS) entry which is preliminary data.</text>
</comment>
<keyword evidence="1" id="KW-0732">Signal</keyword>
<dbReference type="RefSeq" id="XP_022391823.1">
    <property type="nucleotide sequence ID" value="XM_022529986.1"/>
</dbReference>
<evidence type="ECO:0000256" key="1">
    <source>
        <dbReference type="SAM" id="SignalP"/>
    </source>
</evidence>
<dbReference type="OrthoDB" id="4475878at2759"/>
<dbReference type="Gene3D" id="2.60.20.10">
    <property type="entry name" value="Crystallins"/>
    <property type="match status" value="1"/>
</dbReference>
<sequence length="121" mass="13499">MFNLGTAIVTALGLLMAGVASGAPAEPAPMMDDPTVTIYQDMMYQGNSEGLREANVCYSFRENTPWFHNISSMNIRPGYTCDAYIGFDCNQMLRPGMQGQYANLDFENMNNMIESMKCRPM</sequence>
<name>A0A1F8A8R8_9EURO</name>
<gene>
    <name evidence="2" type="ORF">ABOM_002856</name>
</gene>
<proteinExistence type="predicted"/>
<keyword evidence="3" id="KW-1185">Reference proteome</keyword>
<dbReference type="GeneID" id="34446246"/>
<evidence type="ECO:0008006" key="4">
    <source>
        <dbReference type="Google" id="ProtNLM"/>
    </source>
</evidence>
<organism evidence="2 3">
    <name type="scientific">Aspergillus bombycis</name>
    <dbReference type="NCBI Taxonomy" id="109264"/>
    <lineage>
        <taxon>Eukaryota</taxon>
        <taxon>Fungi</taxon>
        <taxon>Dikarya</taxon>
        <taxon>Ascomycota</taxon>
        <taxon>Pezizomycotina</taxon>
        <taxon>Eurotiomycetes</taxon>
        <taxon>Eurotiomycetidae</taxon>
        <taxon>Eurotiales</taxon>
        <taxon>Aspergillaceae</taxon>
        <taxon>Aspergillus</taxon>
    </lineage>
</organism>
<feature type="chain" id="PRO_5009534590" description="Beta/gamma crystallin 'Greek key' domain-containing protein" evidence="1">
    <location>
        <begin position="23"/>
        <end position="121"/>
    </location>
</feature>
<evidence type="ECO:0000313" key="2">
    <source>
        <dbReference type="EMBL" id="OGM48106.1"/>
    </source>
</evidence>
<feature type="signal peptide" evidence="1">
    <location>
        <begin position="1"/>
        <end position="22"/>
    </location>
</feature>
<accession>A0A1F8A8R8</accession>
<reference evidence="2 3" key="1">
    <citation type="journal article" date="2016" name="Genome Biol. Evol.">
        <title>Draft genome sequence of an aflatoxigenic Aspergillus species, A. bombycis.</title>
        <authorList>
            <person name="Moore G.G."/>
            <person name="Mack B.M."/>
            <person name="Beltz S.B."/>
            <person name="Gilbert M.K."/>
        </authorList>
    </citation>
    <scope>NUCLEOTIDE SEQUENCE [LARGE SCALE GENOMIC DNA]</scope>
    <source>
        <strain evidence="3">NRRL 26010</strain>
    </source>
</reference>
<dbReference type="Proteomes" id="UP000179179">
    <property type="component" value="Unassembled WGS sequence"/>
</dbReference>
<evidence type="ECO:0000313" key="3">
    <source>
        <dbReference type="Proteomes" id="UP000179179"/>
    </source>
</evidence>
<dbReference type="EMBL" id="LYCR01000018">
    <property type="protein sequence ID" value="OGM48106.1"/>
    <property type="molecule type" value="Genomic_DNA"/>
</dbReference>
<dbReference type="AlphaFoldDB" id="A0A1F8A8R8"/>
<protein>
    <recommendedName>
        <fullName evidence="4">Beta/gamma crystallin 'Greek key' domain-containing protein</fullName>
    </recommendedName>
</protein>